<dbReference type="InterPro" id="IPR051324">
    <property type="entry name" value="Stress/Tellurium_Resist"/>
</dbReference>
<gene>
    <name evidence="4" type="ORF">GYA93_04985</name>
</gene>
<accession>A0A7K3LKZ6</accession>
<dbReference type="CDD" id="cd06974">
    <property type="entry name" value="TerD_like"/>
    <property type="match status" value="1"/>
</dbReference>
<dbReference type="PANTHER" id="PTHR32097">
    <property type="entry name" value="CAMP-BINDING PROTEIN 1-RELATED"/>
    <property type="match status" value="1"/>
</dbReference>
<feature type="region of interest" description="Disordered" evidence="2">
    <location>
        <begin position="195"/>
        <end position="281"/>
    </location>
</feature>
<dbReference type="PANTHER" id="PTHR32097:SF4">
    <property type="entry name" value="GENERAL STRESS PROTEIN 16U"/>
    <property type="match status" value="1"/>
</dbReference>
<evidence type="ECO:0000256" key="2">
    <source>
        <dbReference type="SAM" id="MobiDB-lite"/>
    </source>
</evidence>
<reference evidence="4 5" key="1">
    <citation type="submission" date="2020-01" db="EMBL/GenBank/DDBJ databases">
        <title>Investigation of new actinobacteria for the biodesulphurisation of diesel fuel.</title>
        <authorList>
            <person name="Athi Narayanan S.M."/>
        </authorList>
    </citation>
    <scope>NUCLEOTIDE SEQUENCE [LARGE SCALE GENOMIC DNA]</scope>
    <source>
        <strain evidence="4 5">213E</strain>
    </source>
</reference>
<dbReference type="InterPro" id="IPR003325">
    <property type="entry name" value="TerD"/>
</dbReference>
<comment type="caution">
    <text evidence="4">The sequence shown here is derived from an EMBL/GenBank/DDBJ whole genome shotgun (WGS) entry which is preliminary data.</text>
</comment>
<keyword evidence="5" id="KW-1185">Reference proteome</keyword>
<evidence type="ECO:0000313" key="5">
    <source>
        <dbReference type="Proteomes" id="UP000466307"/>
    </source>
</evidence>
<dbReference type="Gene3D" id="2.60.60.30">
    <property type="entry name" value="sav2460 like domains"/>
    <property type="match status" value="1"/>
</dbReference>
<dbReference type="RefSeq" id="WP_059037245.1">
    <property type="nucleotide sequence ID" value="NZ_JAADZU010000010.1"/>
</dbReference>
<proteinExistence type="inferred from homology"/>
<dbReference type="Proteomes" id="UP000466307">
    <property type="component" value="Unassembled WGS sequence"/>
</dbReference>
<dbReference type="EMBL" id="JAADZU010000010">
    <property type="protein sequence ID" value="NDK88935.1"/>
    <property type="molecule type" value="Genomic_DNA"/>
</dbReference>
<feature type="compositionally biased region" description="Low complexity" evidence="2">
    <location>
        <begin position="245"/>
        <end position="255"/>
    </location>
</feature>
<evidence type="ECO:0000256" key="1">
    <source>
        <dbReference type="ARBA" id="ARBA00008775"/>
    </source>
</evidence>
<evidence type="ECO:0000313" key="4">
    <source>
        <dbReference type="EMBL" id="NDK88935.1"/>
    </source>
</evidence>
<comment type="similarity">
    <text evidence="1">Belongs to the CAPAB/TerDEXZ family.</text>
</comment>
<organism evidence="4 5">
    <name type="scientific">Gordonia desulfuricans</name>
    <dbReference type="NCBI Taxonomy" id="89051"/>
    <lineage>
        <taxon>Bacteria</taxon>
        <taxon>Bacillati</taxon>
        <taxon>Actinomycetota</taxon>
        <taxon>Actinomycetes</taxon>
        <taxon>Mycobacteriales</taxon>
        <taxon>Gordoniaceae</taxon>
        <taxon>Gordonia</taxon>
    </lineage>
</organism>
<feature type="compositionally biased region" description="Acidic residues" evidence="2">
    <location>
        <begin position="196"/>
        <end position="212"/>
    </location>
</feature>
<evidence type="ECO:0000259" key="3">
    <source>
        <dbReference type="Pfam" id="PF02342"/>
    </source>
</evidence>
<name>A0A7K3LKZ6_9ACTN</name>
<protein>
    <submittedName>
        <fullName evidence="4">TerD family protein</fullName>
    </submittedName>
</protein>
<dbReference type="Pfam" id="PF02342">
    <property type="entry name" value="TerD"/>
    <property type="match status" value="1"/>
</dbReference>
<dbReference type="AlphaFoldDB" id="A0A7K3LKZ6"/>
<sequence length="700" mass="74505">MEPHVLAKGGNVAVGDVAGESDPRLVVVIETESTAGVDTDIDAGILVLGDDGRVRSNDDLIFYNQPSGVGGAVQLVSGQVAPDAAESTADSPGHRDAVEVDLARIPDSVSRIVITASTDPRSEASFGDTSLVRMSVGCAERPEEPLVVHVIDGLVTERAVIFGEIYRRGDAWKIRAVGQGYDGGLEALVSDHGIEVDDDTAGDGSSEDDPADIGDLAPDDVHLASAGDPAPPAEEAGDPPPPAPEAEVSGAGASATGDTPAPETKVSIARKRRPAPLPKDWAQRTAAYLPRLGESEWRRARLFPSVGVRSNAEQEMRTTSILLATMETVPEFGRAIVSQIGAPRGRIETFTEVRFTVSGEEVRPDGLIRVSRGSRIWQALVEVKTGRAELSDEQIATYLKLARAKSIDAVLTVSRDLMASPDQHPCKVDARSLKSVSLKHLSWEEIVAEATIVHEHVGIDDPVRARVLEEMLLYGADNQSGMWPFDDMGKQWVTIREAVKNRTVGASDASTSEVCDRFDRLARHVSLNLSALTGQKVTAQAPASRVDAVSRARQLADSGELFALLRVSGAAGPVAINADLGRGRIGCSMKTAAPRSGRTQTKINWLVRQLATAPDDVRITAHHAGSRVESTSALLKDVREDSGVLVPPDGRDIREFTVTMESSMGSKRSGSEGGFVTAMVALATAFYAEVVERVRSGRDV</sequence>
<feature type="domain" description="TerD" evidence="3">
    <location>
        <begin position="5"/>
        <end position="192"/>
    </location>
</feature>